<gene>
    <name evidence="6" type="ORF">MFMK1_002493</name>
</gene>
<evidence type="ECO:0000256" key="1">
    <source>
        <dbReference type="ARBA" id="ARBA00010466"/>
    </source>
</evidence>
<sequence length="312" mass="33759">MDIHQLVRIARFYYEMGYNQQRIADMEGVSRAKISRLLDKALKEGIVQIKIAYPVESVTELEQALREKFGLKKAFVAPVIVDEEKALKRDVGKAVAQYLGEVVEDGHTVGVSWGTTLPYVSQQLQEKLLKEVKVVQLNGGLTSTYISTGSITIVEECAKAFNGKPYLMAVPTIVDTNKVADALISDTGIEAALDLVKQAEIGVVGIGFASKDSVLAKAGYFTEDQYQELIDKGAVGDICSRYFDIDGNIVDNQLNNRTIGIALSDLASKEHSIGVAVGEHKAPSIIGALSGGYINCLFTDENAARKILAAAD</sequence>
<evidence type="ECO:0000256" key="2">
    <source>
        <dbReference type="ARBA" id="ARBA00023015"/>
    </source>
</evidence>
<keyword evidence="4" id="KW-0804">Transcription</keyword>
<dbReference type="InterPro" id="IPR036388">
    <property type="entry name" value="WH-like_DNA-bd_sf"/>
</dbReference>
<dbReference type="InterPro" id="IPR037171">
    <property type="entry name" value="NagB/RpiA_transferase-like"/>
</dbReference>
<dbReference type="SUPFAM" id="SSF100950">
    <property type="entry name" value="NagB/RpiA/CoA transferase-like"/>
    <property type="match status" value="1"/>
</dbReference>
<dbReference type="AlphaFoldDB" id="A0AAU0UR28"/>
<dbReference type="RefSeq" id="WP_366922062.1">
    <property type="nucleotide sequence ID" value="NZ_CP121694.1"/>
</dbReference>
<dbReference type="InterPro" id="IPR007324">
    <property type="entry name" value="Sugar-bd_dom_put"/>
</dbReference>
<dbReference type="PANTHER" id="PTHR34294">
    <property type="entry name" value="TRANSCRIPTIONAL REGULATOR-RELATED"/>
    <property type="match status" value="1"/>
</dbReference>
<keyword evidence="3" id="KW-0238">DNA-binding</keyword>
<dbReference type="KEGG" id="dbc:MFMK1_002493"/>
<dbReference type="GO" id="GO:0003677">
    <property type="term" value="F:DNA binding"/>
    <property type="evidence" value="ECO:0007669"/>
    <property type="project" value="UniProtKB-KW"/>
</dbReference>
<evidence type="ECO:0000256" key="3">
    <source>
        <dbReference type="ARBA" id="ARBA00023125"/>
    </source>
</evidence>
<dbReference type="PANTHER" id="PTHR34294:SF1">
    <property type="entry name" value="TRANSCRIPTIONAL REGULATOR LSRR"/>
    <property type="match status" value="1"/>
</dbReference>
<reference evidence="6 7" key="1">
    <citation type="submission" date="2023-04" db="EMBL/GenBank/DDBJ databases">
        <authorList>
            <person name="Hsu D."/>
        </authorList>
    </citation>
    <scope>NUCLEOTIDE SEQUENCE [LARGE SCALE GENOMIC DNA]</scope>
    <source>
        <strain evidence="6 7">MK1</strain>
    </source>
</reference>
<organism evidence="6 7">
    <name type="scientific">Metallumcola ferriviriculae</name>
    <dbReference type="NCBI Taxonomy" id="3039180"/>
    <lineage>
        <taxon>Bacteria</taxon>
        <taxon>Bacillati</taxon>
        <taxon>Bacillota</taxon>
        <taxon>Clostridia</taxon>
        <taxon>Neomoorellales</taxon>
        <taxon>Desulfitibacteraceae</taxon>
        <taxon>Metallumcola</taxon>
    </lineage>
</organism>
<evidence type="ECO:0000313" key="6">
    <source>
        <dbReference type="EMBL" id="WRO22655.1"/>
    </source>
</evidence>
<dbReference type="Gene3D" id="3.40.50.1360">
    <property type="match status" value="1"/>
</dbReference>
<name>A0AAU0UR28_9FIRM</name>
<comment type="similarity">
    <text evidence="1">Belongs to the SorC transcriptional regulatory family.</text>
</comment>
<dbReference type="Proteomes" id="UP001329915">
    <property type="component" value="Chromosome"/>
</dbReference>
<dbReference type="GO" id="GO:0030246">
    <property type="term" value="F:carbohydrate binding"/>
    <property type="evidence" value="ECO:0007669"/>
    <property type="project" value="InterPro"/>
</dbReference>
<evidence type="ECO:0000256" key="4">
    <source>
        <dbReference type="ARBA" id="ARBA00023163"/>
    </source>
</evidence>
<feature type="domain" description="Sugar-binding" evidence="5">
    <location>
        <begin position="54"/>
        <end position="309"/>
    </location>
</feature>
<evidence type="ECO:0000313" key="7">
    <source>
        <dbReference type="Proteomes" id="UP001329915"/>
    </source>
</evidence>
<dbReference type="Gene3D" id="1.10.10.10">
    <property type="entry name" value="Winged helix-like DNA-binding domain superfamily/Winged helix DNA-binding domain"/>
    <property type="match status" value="1"/>
</dbReference>
<keyword evidence="2" id="KW-0805">Transcription regulation</keyword>
<proteinExistence type="inferred from homology"/>
<accession>A0AAU0UR28</accession>
<protein>
    <submittedName>
        <fullName evidence="6">Sugar-binding transcriptional regulator</fullName>
    </submittedName>
</protein>
<dbReference type="Pfam" id="PF04198">
    <property type="entry name" value="Sugar-bind"/>
    <property type="match status" value="1"/>
</dbReference>
<evidence type="ECO:0000259" key="5">
    <source>
        <dbReference type="Pfam" id="PF04198"/>
    </source>
</evidence>
<dbReference type="EMBL" id="CP121694">
    <property type="protein sequence ID" value="WRO22655.1"/>
    <property type="molecule type" value="Genomic_DNA"/>
</dbReference>
<keyword evidence="7" id="KW-1185">Reference proteome</keyword>
<dbReference type="InterPro" id="IPR051054">
    <property type="entry name" value="SorC_transcr_regulators"/>
</dbReference>